<evidence type="ECO:0000256" key="2">
    <source>
        <dbReference type="ARBA" id="ARBA00023015"/>
    </source>
</evidence>
<comment type="similarity">
    <text evidence="1 5">Belongs to the BZR/LAT61 family.</text>
</comment>
<proteinExistence type="inferred from homology"/>
<keyword evidence="4 5" id="KW-0804">Transcription</keyword>
<organism evidence="8 9">
    <name type="scientific">Malus domestica</name>
    <name type="common">Apple</name>
    <name type="synonym">Pyrus malus</name>
    <dbReference type="NCBI Taxonomy" id="3750"/>
    <lineage>
        <taxon>Eukaryota</taxon>
        <taxon>Viridiplantae</taxon>
        <taxon>Streptophyta</taxon>
        <taxon>Embryophyta</taxon>
        <taxon>Tracheophyta</taxon>
        <taxon>Spermatophyta</taxon>
        <taxon>Magnoliopsida</taxon>
        <taxon>eudicotyledons</taxon>
        <taxon>Gunneridae</taxon>
        <taxon>Pentapetalae</taxon>
        <taxon>rosids</taxon>
        <taxon>fabids</taxon>
        <taxon>Rosales</taxon>
        <taxon>Rosaceae</taxon>
        <taxon>Amygdaloideae</taxon>
        <taxon>Maleae</taxon>
        <taxon>Malus</taxon>
    </lineage>
</organism>
<dbReference type="InterPro" id="IPR033264">
    <property type="entry name" value="BZR"/>
</dbReference>
<dbReference type="Proteomes" id="UP000290289">
    <property type="component" value="Chromosome 8"/>
</dbReference>
<comment type="subcellular location">
    <subcellularLocation>
        <location evidence="5">Nucleus</location>
    </subcellularLocation>
</comment>
<reference evidence="8 9" key="1">
    <citation type="submission" date="2018-10" db="EMBL/GenBank/DDBJ databases">
        <title>A high-quality apple genome assembly.</title>
        <authorList>
            <person name="Hu J."/>
        </authorList>
    </citation>
    <scope>NUCLEOTIDE SEQUENCE [LARGE SCALE GENOMIC DNA]</scope>
    <source>
        <strain evidence="9">cv. HFTH1</strain>
        <tissue evidence="8">Young leaf</tissue>
    </source>
</reference>
<dbReference type="PANTHER" id="PTHR31506">
    <property type="entry name" value="BES1/BZR1 HOMOLOG PROTEIN 3-RELATED"/>
    <property type="match status" value="1"/>
</dbReference>
<name>A0A498JAN7_MALDO</name>
<evidence type="ECO:0000256" key="5">
    <source>
        <dbReference type="RuleBase" id="RU369040"/>
    </source>
</evidence>
<keyword evidence="6" id="KW-0732">Signal</keyword>
<keyword evidence="9" id="KW-1185">Reference proteome</keyword>
<comment type="function">
    <text evidence="5">Functions in brassinosteroid signaling. May function as transcriptional repressor.</text>
</comment>
<gene>
    <name evidence="8" type="ORF">DVH24_020217</name>
</gene>
<dbReference type="Pfam" id="PF05687">
    <property type="entry name" value="BES1_N"/>
    <property type="match status" value="1"/>
</dbReference>
<dbReference type="GO" id="GO:0005634">
    <property type="term" value="C:nucleus"/>
    <property type="evidence" value="ECO:0007669"/>
    <property type="project" value="UniProtKB-SubCell"/>
</dbReference>
<evidence type="ECO:0000313" key="8">
    <source>
        <dbReference type="EMBL" id="RXH91194.1"/>
    </source>
</evidence>
<evidence type="ECO:0000256" key="4">
    <source>
        <dbReference type="ARBA" id="ARBA00023163"/>
    </source>
</evidence>
<protein>
    <recommendedName>
        <fullName evidence="5">Protein BZR1 homolog</fullName>
    </recommendedName>
    <alternativeName>
        <fullName evidence="5">Protein BRASSINAZOLE-RESISTANT 1 homolog</fullName>
    </alternativeName>
</protein>
<keyword evidence="5" id="KW-1070">Brassinosteroid signaling pathway</keyword>
<dbReference type="EMBL" id="RDQH01000334">
    <property type="protein sequence ID" value="RXH91194.1"/>
    <property type="molecule type" value="Genomic_DNA"/>
</dbReference>
<evidence type="ECO:0000313" key="9">
    <source>
        <dbReference type="Proteomes" id="UP000290289"/>
    </source>
</evidence>
<feature type="domain" description="BES1/BZR1 plant transcription factor N-terminal" evidence="7">
    <location>
        <begin position="40"/>
        <end position="112"/>
    </location>
</feature>
<comment type="caution">
    <text evidence="8">The sequence shown here is derived from an EMBL/GenBank/DDBJ whole genome shotgun (WGS) entry which is preliminary data.</text>
</comment>
<dbReference type="GO" id="GO:0009742">
    <property type="term" value="P:brassinosteroid mediated signaling pathway"/>
    <property type="evidence" value="ECO:0007669"/>
    <property type="project" value="UniProtKB-UniRule"/>
</dbReference>
<feature type="chain" id="PRO_5019823345" description="Protein BZR1 homolog" evidence="6">
    <location>
        <begin position="18"/>
        <end position="166"/>
    </location>
</feature>
<dbReference type="GO" id="GO:0003700">
    <property type="term" value="F:DNA-binding transcription factor activity"/>
    <property type="evidence" value="ECO:0007669"/>
    <property type="project" value="UniProtKB-UniRule"/>
</dbReference>
<dbReference type="InterPro" id="IPR008540">
    <property type="entry name" value="BES1_N"/>
</dbReference>
<sequence>MAAKTQALMRLLGTSFAVPVVFIDGKLAGAMDKVMASHINGTTYREGCKPVEYMDVMGGSTLASPSSSFLPSNYASYNPSQALTPSLAQHHLPMDLLNANGRSLIPWLKNLSYASFSASSSKLPNLYIHGGSISASVTPPFSSPIAKTPRIRIDWDDQCAPPGWAR</sequence>
<dbReference type="GO" id="GO:0006351">
    <property type="term" value="P:DNA-templated transcription"/>
    <property type="evidence" value="ECO:0007669"/>
    <property type="project" value="InterPro"/>
</dbReference>
<feature type="signal peptide" evidence="6">
    <location>
        <begin position="1"/>
        <end position="17"/>
    </location>
</feature>
<evidence type="ECO:0000256" key="1">
    <source>
        <dbReference type="ARBA" id="ARBA00005909"/>
    </source>
</evidence>
<accession>A0A498JAN7</accession>
<evidence type="ECO:0000256" key="3">
    <source>
        <dbReference type="ARBA" id="ARBA00023125"/>
    </source>
</evidence>
<dbReference type="OrthoDB" id="667790at2759"/>
<keyword evidence="3 5" id="KW-0238">DNA-binding</keyword>
<dbReference type="GO" id="GO:0003677">
    <property type="term" value="F:DNA binding"/>
    <property type="evidence" value="ECO:0007669"/>
    <property type="project" value="UniProtKB-UniRule"/>
</dbReference>
<keyword evidence="2 5" id="KW-0805">Transcription regulation</keyword>
<dbReference type="AlphaFoldDB" id="A0A498JAN7"/>
<dbReference type="PANTHER" id="PTHR31506:SF2">
    <property type="entry name" value="BES1_BZR1 HOMOLOG PROTEIN 3"/>
    <property type="match status" value="1"/>
</dbReference>
<evidence type="ECO:0000256" key="6">
    <source>
        <dbReference type="SAM" id="SignalP"/>
    </source>
</evidence>
<evidence type="ECO:0000259" key="7">
    <source>
        <dbReference type="Pfam" id="PF05687"/>
    </source>
</evidence>